<accession>A0A4R3W3H0</accession>
<proteinExistence type="predicted"/>
<feature type="non-terminal residue" evidence="1">
    <location>
        <position position="41"/>
    </location>
</feature>
<evidence type="ECO:0000313" key="2">
    <source>
        <dbReference type="Proteomes" id="UP000295197"/>
    </source>
</evidence>
<evidence type="ECO:0000313" key="1">
    <source>
        <dbReference type="EMBL" id="TCV20662.1"/>
    </source>
</evidence>
<gene>
    <name evidence="1" type="ORF">EDC17_10011</name>
</gene>
<dbReference type="InterPro" id="IPR029063">
    <property type="entry name" value="SAM-dependent_MTases_sf"/>
</dbReference>
<protein>
    <submittedName>
        <fullName evidence="1">Uncharacterized protein</fullName>
    </submittedName>
</protein>
<keyword evidence="2" id="KW-1185">Reference proteome</keyword>
<reference evidence="1 2" key="1">
    <citation type="submission" date="2019-03" db="EMBL/GenBank/DDBJ databases">
        <title>Genomic Encyclopedia of Type Strains, Phase IV (KMG-IV): sequencing the most valuable type-strain genomes for metagenomic binning, comparative biology and taxonomic classification.</title>
        <authorList>
            <person name="Goeker M."/>
        </authorList>
    </citation>
    <scope>NUCLEOTIDE SEQUENCE [LARGE SCALE GENOMIC DNA]</scope>
    <source>
        <strain evidence="1 2">DSM 22362</strain>
    </source>
</reference>
<organism evidence="1 2">
    <name type="scientific">Sphingobacterium alimentarium</name>
    <dbReference type="NCBI Taxonomy" id="797292"/>
    <lineage>
        <taxon>Bacteria</taxon>
        <taxon>Pseudomonadati</taxon>
        <taxon>Bacteroidota</taxon>
        <taxon>Sphingobacteriia</taxon>
        <taxon>Sphingobacteriales</taxon>
        <taxon>Sphingobacteriaceae</taxon>
        <taxon>Sphingobacterium</taxon>
    </lineage>
</organism>
<dbReference type="EMBL" id="SMBZ01000001">
    <property type="protein sequence ID" value="TCV20662.1"/>
    <property type="molecule type" value="Genomic_DNA"/>
</dbReference>
<name>A0A4R3W3H0_9SPHI</name>
<dbReference type="Gene3D" id="3.40.50.150">
    <property type="entry name" value="Vaccinia Virus protein VP39"/>
    <property type="match status" value="1"/>
</dbReference>
<dbReference type="AlphaFoldDB" id="A0A4R3W3H0"/>
<dbReference type="Proteomes" id="UP000295197">
    <property type="component" value="Unassembled WGS sequence"/>
</dbReference>
<sequence>MDIVTTGDGSKTIYNAEVGEHYHSKHGALQESKHVFLGSGL</sequence>
<comment type="caution">
    <text evidence="1">The sequence shown here is derived from an EMBL/GenBank/DDBJ whole genome shotgun (WGS) entry which is preliminary data.</text>
</comment>